<organism evidence="2 3">
    <name type="scientific">Effusibacillus consociatus</name>
    <dbReference type="NCBI Taxonomy" id="1117041"/>
    <lineage>
        <taxon>Bacteria</taxon>
        <taxon>Bacillati</taxon>
        <taxon>Bacillota</taxon>
        <taxon>Bacilli</taxon>
        <taxon>Bacillales</taxon>
        <taxon>Alicyclobacillaceae</taxon>
        <taxon>Effusibacillus</taxon>
    </lineage>
</organism>
<dbReference type="InterPro" id="IPR029016">
    <property type="entry name" value="GAF-like_dom_sf"/>
</dbReference>
<dbReference type="SMART" id="SM00065">
    <property type="entry name" value="GAF"/>
    <property type="match status" value="1"/>
</dbReference>
<dbReference type="RefSeq" id="WP_380024979.1">
    <property type="nucleotide sequence ID" value="NZ_JBHSHC010000044.1"/>
</dbReference>
<dbReference type="Proteomes" id="UP001596002">
    <property type="component" value="Unassembled WGS sequence"/>
</dbReference>
<proteinExistence type="predicted"/>
<dbReference type="Gene3D" id="3.30.450.40">
    <property type="match status" value="1"/>
</dbReference>
<evidence type="ECO:0000313" key="3">
    <source>
        <dbReference type="Proteomes" id="UP001596002"/>
    </source>
</evidence>
<accession>A0ABV9Q347</accession>
<gene>
    <name evidence="2" type="ORF">ACFO8Q_06915</name>
</gene>
<reference evidence="3" key="1">
    <citation type="journal article" date="2019" name="Int. J. Syst. Evol. Microbiol.">
        <title>The Global Catalogue of Microorganisms (GCM) 10K type strain sequencing project: providing services to taxonomists for standard genome sequencing and annotation.</title>
        <authorList>
            <consortium name="The Broad Institute Genomics Platform"/>
            <consortium name="The Broad Institute Genome Sequencing Center for Infectious Disease"/>
            <person name="Wu L."/>
            <person name="Ma J."/>
        </authorList>
    </citation>
    <scope>NUCLEOTIDE SEQUENCE [LARGE SCALE GENOMIC DNA]</scope>
    <source>
        <strain evidence="3">WYCCWR 12678</strain>
    </source>
</reference>
<protein>
    <submittedName>
        <fullName evidence="2">GAF domain-containing protein</fullName>
    </submittedName>
</protein>
<dbReference type="InterPro" id="IPR003018">
    <property type="entry name" value="GAF"/>
</dbReference>
<dbReference type="SUPFAM" id="SSF55781">
    <property type="entry name" value="GAF domain-like"/>
    <property type="match status" value="1"/>
</dbReference>
<evidence type="ECO:0000313" key="2">
    <source>
        <dbReference type="EMBL" id="MFC4767097.1"/>
    </source>
</evidence>
<keyword evidence="3" id="KW-1185">Reference proteome</keyword>
<feature type="domain" description="GAF" evidence="1">
    <location>
        <begin position="3"/>
        <end position="152"/>
    </location>
</feature>
<dbReference type="EMBL" id="JBHSHC010000044">
    <property type="protein sequence ID" value="MFC4767097.1"/>
    <property type="molecule type" value="Genomic_DNA"/>
</dbReference>
<evidence type="ECO:0000259" key="1">
    <source>
        <dbReference type="SMART" id="SM00065"/>
    </source>
</evidence>
<dbReference type="Pfam" id="PF13185">
    <property type="entry name" value="GAF_2"/>
    <property type="match status" value="1"/>
</dbReference>
<name>A0ABV9Q347_9BACL</name>
<sequence length="168" mass="18642">MGSLQGDIETSLSELRRLTDTDFAALAWSGDNDRAIRWKYASGNRNDRYKRIGLQVGKGVAGKVMRSGRPMVVESFSPQKGDDPREYPILLAENLKSIISVPVIIENRIRGVLLVGCRHPRTFTAELVELVSSVAEQLGTMCQQRGGSQHESVRPFTIHRDMGGNKSM</sequence>
<comment type="caution">
    <text evidence="2">The sequence shown here is derived from an EMBL/GenBank/DDBJ whole genome shotgun (WGS) entry which is preliminary data.</text>
</comment>